<sequence>MDLDGDPVPPTRAPSLSMNLDVEPLEGNLTPIKAEESEHPVVVVSSRKLKRPAAALDDSDGELEILDIVPKARKTSKSEEKKLDTTPHIKGEPGEMKNPATTFEKPVEVVVKVEKTDEPVEPDAVGNTDTAEKISKVEKVETETDDELMLEGEARIENQYKLLVMHSDSIIDGRDAMVHTISQVFDIMMPDFPSPSSSEILSAILSAGPLLVDIYEKLGSPLRRSLDDTLNWFTRHRNIFQKKGIPMLCLYPEIPEFFLDAHYNDLPILILSNGHSRLVDSIFKKHDTKTSSIESVAGKRWMILEEAHTCASLPENIRNVFRSRIIPAYTVLERDIWRLNNPPEEGATTMPTFAPLTAKDVLWISCAPYNLHGPKMGYEGVKTCWINRTEYDGGSDRGYVDVIARDLDDVRSRVWKEVKY</sequence>
<evidence type="ECO:0000313" key="3">
    <source>
        <dbReference type="Proteomes" id="UP001172102"/>
    </source>
</evidence>
<dbReference type="EMBL" id="JAUKUA010000004">
    <property type="protein sequence ID" value="KAK0715211.1"/>
    <property type="molecule type" value="Genomic_DNA"/>
</dbReference>
<feature type="compositionally biased region" description="Basic and acidic residues" evidence="1">
    <location>
        <begin position="76"/>
        <end position="95"/>
    </location>
</feature>
<dbReference type="AlphaFoldDB" id="A0AA40AG37"/>
<dbReference type="SUPFAM" id="SSF56784">
    <property type="entry name" value="HAD-like"/>
    <property type="match status" value="1"/>
</dbReference>
<evidence type="ECO:0000313" key="2">
    <source>
        <dbReference type="EMBL" id="KAK0715211.1"/>
    </source>
</evidence>
<gene>
    <name evidence="2" type="ORF">B0H67DRAFT_580198</name>
</gene>
<evidence type="ECO:0000256" key="1">
    <source>
        <dbReference type="SAM" id="MobiDB-lite"/>
    </source>
</evidence>
<proteinExistence type="predicted"/>
<protein>
    <submittedName>
        <fullName evidence="2">Uncharacterized protein</fullName>
    </submittedName>
</protein>
<comment type="caution">
    <text evidence="2">The sequence shown here is derived from an EMBL/GenBank/DDBJ whole genome shotgun (WGS) entry which is preliminary data.</text>
</comment>
<feature type="region of interest" description="Disordered" evidence="1">
    <location>
        <begin position="1"/>
        <end position="22"/>
    </location>
</feature>
<name>A0AA40AG37_9PEZI</name>
<accession>A0AA40AG37</accession>
<feature type="region of interest" description="Disordered" evidence="1">
    <location>
        <begin position="73"/>
        <end position="100"/>
    </location>
</feature>
<keyword evidence="3" id="KW-1185">Reference proteome</keyword>
<organism evidence="2 3">
    <name type="scientific">Lasiosphaeris hirsuta</name>
    <dbReference type="NCBI Taxonomy" id="260670"/>
    <lineage>
        <taxon>Eukaryota</taxon>
        <taxon>Fungi</taxon>
        <taxon>Dikarya</taxon>
        <taxon>Ascomycota</taxon>
        <taxon>Pezizomycotina</taxon>
        <taxon>Sordariomycetes</taxon>
        <taxon>Sordariomycetidae</taxon>
        <taxon>Sordariales</taxon>
        <taxon>Lasiosphaeriaceae</taxon>
        <taxon>Lasiosphaeris</taxon>
    </lineage>
</organism>
<dbReference type="InterPro" id="IPR036412">
    <property type="entry name" value="HAD-like_sf"/>
</dbReference>
<reference evidence="2" key="1">
    <citation type="submission" date="2023-06" db="EMBL/GenBank/DDBJ databases">
        <title>Genome-scale phylogeny and comparative genomics of the fungal order Sordariales.</title>
        <authorList>
            <consortium name="Lawrence Berkeley National Laboratory"/>
            <person name="Hensen N."/>
            <person name="Bonometti L."/>
            <person name="Westerberg I."/>
            <person name="Brannstrom I.O."/>
            <person name="Guillou S."/>
            <person name="Cros-Aarteil S."/>
            <person name="Calhoun S."/>
            <person name="Haridas S."/>
            <person name="Kuo A."/>
            <person name="Mondo S."/>
            <person name="Pangilinan J."/>
            <person name="Riley R."/>
            <person name="Labutti K."/>
            <person name="Andreopoulos B."/>
            <person name="Lipzen A."/>
            <person name="Chen C."/>
            <person name="Yanf M."/>
            <person name="Daum C."/>
            <person name="Ng V."/>
            <person name="Clum A."/>
            <person name="Steindorff A."/>
            <person name="Ohm R."/>
            <person name="Martin F."/>
            <person name="Silar P."/>
            <person name="Natvig D."/>
            <person name="Lalanne C."/>
            <person name="Gautier V."/>
            <person name="Ament-Velasquez S.L."/>
            <person name="Kruys A."/>
            <person name="Hutchinson M.I."/>
            <person name="Powell A.J."/>
            <person name="Barry K."/>
            <person name="Miller A.N."/>
            <person name="Grigoriev I.V."/>
            <person name="Debuchy R."/>
            <person name="Gladieux P."/>
            <person name="Thoren M.H."/>
            <person name="Johannesson H."/>
        </authorList>
    </citation>
    <scope>NUCLEOTIDE SEQUENCE</scope>
    <source>
        <strain evidence="2">SMH4607-1</strain>
    </source>
</reference>
<dbReference type="Proteomes" id="UP001172102">
    <property type="component" value="Unassembled WGS sequence"/>
</dbReference>